<dbReference type="InterPro" id="IPR026161">
    <property type="entry name" value="FAM178"/>
</dbReference>
<sequence length="1301" mass="144936">MQFVNKGHYSEHEKTTENHDFARTLAEKHSWRKGMSPVLKQQSPFTFPQETPMKPSQVPNMLSRPPLRRVLPLETPEQHVKDKFNSEWNHHRPAGPERSRFLPNSPTSSPLLLNPKDRVGPPKHFPQPPGRVPSSPVNTGTSVQMSQPRERQSPQRRIGQSEPGHFCSSQLVLPCPSSNNISSDRPSFPIFLNFPSAQSVADFNSHTLPCSSSDRETESKVTSIVSGSNNEKSHQSEQIPSGDNFVPAVVLNLSSLKRHGEFEPCSENAKKPCLQDANSGRNPTVKITLGKSPISSMFFQQSLNNPSVLELLSPRKMGGLLGSEPTCGQSTSSKLLSKLKPSQTHITPSPKHCPNKSPSAGQEDSTTAQGNLPKLCASSRPSQETAKKENEKKHKSGKSSSSKCPQEDSGRSRHVGPASHYSSSTKGPHTGEIRKSHGSTPRPSSEERSKPSRVRGPAVPGDINELFTPDPMVYVVNSLCKTAKTKMVEKNIKPQTSGTCSSPAPGCVPPVTTSSGHMTSHSKVTGLPQAVSSSEHNLPFSLPVVSLKPVKLEHFKPSKCPKNGPGPCSERQLTVEAVRESVKIHHKQSPSASASPSLSALDTPATKLTPSPPRRRSLPLERQASERSKREVNEEDPADVELDLGLSITYDIKETQSSDGSEDEELVSFQEIMERVTKVPDTPEKEAFSEPSAPGLRSSQSKTVQPSTTKAAVYKNSLDQMLKEFDDNKRAKEVETELLTACNGLLKLAEFEESEENQDVSSEQQEFLQRYSLMSAAIREVPPGEMVFNLERFGQIFNEQTLQLRQCMVNPQGTAQKTLLWSSPAQLRLHLNTGLFQESYNCSSPCPTQVSCFLFKMMSVHKERMLSEKILQALCDIACSAAYQIVKMGDKKFEVWVPSLADLTLVLINMGVAFITLFPFEHLQPSFTEGDVLGGINIKSESPSNNKEEMIFPEHNLSNIFKYLSYCMSLCPRAYSDDELLLLLTIVGRISLETRCILQSRVEVSCLQYKIFNNIRDWSAMLPRICQALTNLTDDHHNMCLLVQLLPDNARGKNLRQHLSMSFISKLLDGMSIYRPSEGFQLADLRPYLPRMRPSVLFRVVNQKDKEGDTVTLDQQAYYLCYSLLTLTNEASNFHIFPQRQKAQLLALSNELETHVKCYIRESVKCLYRSKVMDLLARIYTKWQMLLQKIGPLDGKLYDYWQPADIFRSTQEDEECTLIEDEVDETTLTDERDGLMVDEKEEDRATEMMVETEGERAGKDGEGTEEDMSGSEGEDRDSNQSMPGGQPHAVDEPMDICVGEY</sequence>
<feature type="compositionally biased region" description="Polar residues" evidence="2">
    <location>
        <begin position="356"/>
        <end position="370"/>
    </location>
</feature>
<evidence type="ECO:0000313" key="4">
    <source>
        <dbReference type="EMBL" id="SBQ68759.1"/>
    </source>
</evidence>
<organism evidence="4">
    <name type="scientific">Nothobranchius korthausae</name>
    <dbReference type="NCBI Taxonomy" id="1143690"/>
    <lineage>
        <taxon>Eukaryota</taxon>
        <taxon>Metazoa</taxon>
        <taxon>Chordata</taxon>
        <taxon>Craniata</taxon>
        <taxon>Vertebrata</taxon>
        <taxon>Euteleostomi</taxon>
        <taxon>Actinopterygii</taxon>
        <taxon>Neopterygii</taxon>
        <taxon>Teleostei</taxon>
        <taxon>Neoteleostei</taxon>
        <taxon>Acanthomorphata</taxon>
        <taxon>Ovalentaria</taxon>
        <taxon>Atherinomorphae</taxon>
        <taxon>Cyprinodontiformes</taxon>
        <taxon>Nothobranchiidae</taxon>
        <taxon>Nothobranchius</taxon>
    </lineage>
</organism>
<protein>
    <submittedName>
        <fullName evidence="4">Family with sequence similarity 178, member A</fullName>
    </submittedName>
</protein>
<feature type="compositionally biased region" description="Basic and acidic residues" evidence="2">
    <location>
        <begin position="676"/>
        <end position="688"/>
    </location>
</feature>
<gene>
    <name evidence="4" type="primary">FAM178A</name>
</gene>
<feature type="region of interest" description="Disordered" evidence="2">
    <location>
        <begin position="44"/>
        <end position="64"/>
    </location>
</feature>
<name>A0A1A8GEG0_9TELE</name>
<dbReference type="Pfam" id="PF14816">
    <property type="entry name" value="CANIN"/>
    <property type="match status" value="1"/>
</dbReference>
<feature type="region of interest" description="Disordered" evidence="2">
    <location>
        <begin position="87"/>
        <end position="165"/>
    </location>
</feature>
<feature type="compositionally biased region" description="Basic and acidic residues" evidence="2">
    <location>
        <begin position="1253"/>
        <end position="1262"/>
    </location>
</feature>
<feature type="region of interest" description="Disordered" evidence="2">
    <location>
        <begin position="581"/>
        <end position="640"/>
    </location>
</feature>
<feature type="compositionally biased region" description="Basic and acidic residues" evidence="2">
    <location>
        <begin position="623"/>
        <end position="632"/>
    </location>
</feature>
<feature type="region of interest" description="Disordered" evidence="2">
    <location>
        <begin position="676"/>
        <end position="708"/>
    </location>
</feature>
<dbReference type="PANTHER" id="PTHR16046">
    <property type="entry name" value="SMC5-SMC6 COMPLEX LOCALIZATION FACTOR 2"/>
    <property type="match status" value="1"/>
</dbReference>
<evidence type="ECO:0000259" key="3">
    <source>
        <dbReference type="Pfam" id="PF14816"/>
    </source>
</evidence>
<feature type="compositionally biased region" description="Basic and acidic residues" evidence="2">
    <location>
        <begin position="87"/>
        <end position="100"/>
    </location>
</feature>
<proteinExistence type="inferred from homology"/>
<evidence type="ECO:0000256" key="1">
    <source>
        <dbReference type="ARBA" id="ARBA00010311"/>
    </source>
</evidence>
<dbReference type="EMBL" id="HAEC01000682">
    <property type="protein sequence ID" value="SBQ68759.1"/>
    <property type="molecule type" value="Transcribed_RNA"/>
</dbReference>
<evidence type="ECO:0000256" key="2">
    <source>
        <dbReference type="SAM" id="MobiDB-lite"/>
    </source>
</evidence>
<feature type="region of interest" description="Disordered" evidence="2">
    <location>
        <begin position="208"/>
        <end position="241"/>
    </location>
</feature>
<feature type="compositionally biased region" description="Low complexity" evidence="2">
    <location>
        <begin position="102"/>
        <end position="114"/>
    </location>
</feature>
<feature type="compositionally biased region" description="Polar residues" evidence="2">
    <location>
        <begin position="697"/>
        <end position="708"/>
    </location>
</feature>
<reference evidence="4" key="1">
    <citation type="submission" date="2016-05" db="EMBL/GenBank/DDBJ databases">
        <authorList>
            <person name="Lavstsen T."/>
            <person name="Jespersen J.S."/>
        </authorList>
    </citation>
    <scope>NUCLEOTIDE SEQUENCE</scope>
    <source>
        <tissue evidence="4">Brain</tissue>
    </source>
</reference>
<dbReference type="InterPro" id="IPR044276">
    <property type="entry name" value="CANIN_dom"/>
</dbReference>
<feature type="region of interest" description="Disordered" evidence="2">
    <location>
        <begin position="320"/>
        <end position="467"/>
    </location>
</feature>
<feature type="compositionally biased region" description="Low complexity" evidence="2">
    <location>
        <begin position="589"/>
        <end position="601"/>
    </location>
</feature>
<accession>A0A1A8GEG0</accession>
<feature type="compositionally biased region" description="Polar residues" evidence="2">
    <location>
        <begin position="220"/>
        <end position="241"/>
    </location>
</feature>
<feature type="compositionally biased region" description="Acidic residues" evidence="2">
    <location>
        <begin position="1263"/>
        <end position="1275"/>
    </location>
</feature>
<feature type="region of interest" description="Disordered" evidence="2">
    <location>
        <begin position="1229"/>
        <end position="1301"/>
    </location>
</feature>
<comment type="similarity">
    <text evidence="1">Belongs to the FAM178 family.</text>
</comment>
<feature type="compositionally biased region" description="Basic and acidic residues" evidence="2">
    <location>
        <begin position="1229"/>
        <end position="1246"/>
    </location>
</feature>
<feature type="domain" description="Coiled-coil SMC6 And NSE5 INteracting (CANIN)" evidence="3">
    <location>
        <begin position="708"/>
        <end position="1070"/>
    </location>
</feature>
<dbReference type="EMBL" id="HAEB01019874">
    <property type="protein sequence ID" value="SBQ66401.1"/>
    <property type="molecule type" value="Transcribed_RNA"/>
</dbReference>
<dbReference type="PANTHER" id="PTHR16046:SF9">
    <property type="entry name" value="SMC5-SMC6 COMPLEX LOCALIZATION FACTOR PROTEIN 2"/>
    <property type="match status" value="1"/>
</dbReference>
<reference evidence="4" key="2">
    <citation type="submission" date="2016-06" db="EMBL/GenBank/DDBJ databases">
        <title>The genome of a short-lived fish provides insights into sex chromosome evolution and the genetic control of aging.</title>
        <authorList>
            <person name="Reichwald K."/>
            <person name="Felder M."/>
            <person name="Petzold A."/>
            <person name="Koch P."/>
            <person name="Groth M."/>
            <person name="Platzer M."/>
        </authorList>
    </citation>
    <scope>NUCLEOTIDE SEQUENCE</scope>
    <source>
        <tissue evidence="4">Brain</tissue>
    </source>
</reference>